<dbReference type="PROSITE" id="PS51012">
    <property type="entry name" value="ABC_TM2"/>
    <property type="match status" value="1"/>
</dbReference>
<gene>
    <name evidence="7" type="ORF">A3K06_02560</name>
</gene>
<feature type="transmembrane region" description="Helical" evidence="5">
    <location>
        <begin position="103"/>
        <end position="129"/>
    </location>
</feature>
<evidence type="ECO:0000256" key="4">
    <source>
        <dbReference type="ARBA" id="ARBA00023136"/>
    </source>
</evidence>
<organism evidence="7 8">
    <name type="scientific">Candidatus Doudnabacteria bacterium RIFCSPHIGHO2_01_52_17</name>
    <dbReference type="NCBI Taxonomy" id="1817820"/>
    <lineage>
        <taxon>Bacteria</taxon>
        <taxon>Candidatus Doudnaibacteriota</taxon>
    </lineage>
</organism>
<dbReference type="InterPro" id="IPR047817">
    <property type="entry name" value="ABC2_TM_bact-type"/>
</dbReference>
<keyword evidence="5" id="KW-1003">Cell membrane</keyword>
<evidence type="ECO:0000313" key="7">
    <source>
        <dbReference type="EMBL" id="OGE75927.1"/>
    </source>
</evidence>
<keyword evidence="4 5" id="KW-0472">Membrane</keyword>
<comment type="similarity">
    <text evidence="5">Belongs to the ABC-2 integral membrane protein family.</text>
</comment>
<keyword evidence="2 5" id="KW-0812">Transmembrane</keyword>
<dbReference type="Proteomes" id="UP000176547">
    <property type="component" value="Unassembled WGS sequence"/>
</dbReference>
<feature type="transmembrane region" description="Helical" evidence="5">
    <location>
        <begin position="28"/>
        <end position="46"/>
    </location>
</feature>
<dbReference type="PANTHER" id="PTHR43229">
    <property type="entry name" value="NODULATION PROTEIN J"/>
    <property type="match status" value="1"/>
</dbReference>
<dbReference type="InterPro" id="IPR051784">
    <property type="entry name" value="Nod_factor_ABC_transporter"/>
</dbReference>
<feature type="transmembrane region" description="Helical" evidence="5">
    <location>
        <begin position="171"/>
        <end position="190"/>
    </location>
</feature>
<evidence type="ECO:0000259" key="6">
    <source>
        <dbReference type="PROSITE" id="PS51012"/>
    </source>
</evidence>
<evidence type="ECO:0000256" key="1">
    <source>
        <dbReference type="ARBA" id="ARBA00004141"/>
    </source>
</evidence>
<comment type="subcellular location">
    <subcellularLocation>
        <location evidence="5">Cell membrane</location>
        <topology evidence="5">Multi-pass membrane protein</topology>
    </subcellularLocation>
    <subcellularLocation>
        <location evidence="1">Membrane</location>
        <topology evidence="1">Multi-pass membrane protein</topology>
    </subcellularLocation>
</comment>
<feature type="transmembrane region" description="Helical" evidence="5">
    <location>
        <begin position="228"/>
        <end position="246"/>
    </location>
</feature>
<reference evidence="7 8" key="1">
    <citation type="journal article" date="2016" name="Nat. Commun.">
        <title>Thousands of microbial genomes shed light on interconnected biogeochemical processes in an aquifer system.</title>
        <authorList>
            <person name="Anantharaman K."/>
            <person name="Brown C.T."/>
            <person name="Hug L.A."/>
            <person name="Sharon I."/>
            <person name="Castelle C.J."/>
            <person name="Probst A.J."/>
            <person name="Thomas B.C."/>
            <person name="Singh A."/>
            <person name="Wilkins M.J."/>
            <person name="Karaoz U."/>
            <person name="Brodie E.L."/>
            <person name="Williams K.H."/>
            <person name="Hubbard S.S."/>
            <person name="Banfield J.F."/>
        </authorList>
    </citation>
    <scope>NUCLEOTIDE SEQUENCE [LARGE SCALE GENOMIC DNA]</scope>
</reference>
<protein>
    <recommendedName>
        <fullName evidence="5">Transport permease protein</fullName>
    </recommendedName>
</protein>
<feature type="transmembrane region" description="Helical" evidence="5">
    <location>
        <begin position="52"/>
        <end position="72"/>
    </location>
</feature>
<keyword evidence="3 5" id="KW-1133">Transmembrane helix</keyword>
<comment type="caution">
    <text evidence="7">The sequence shown here is derived from an EMBL/GenBank/DDBJ whole genome shotgun (WGS) entry which is preliminary data.</text>
</comment>
<proteinExistence type="inferred from homology"/>
<feature type="transmembrane region" description="Helical" evidence="5">
    <location>
        <begin position="135"/>
        <end position="159"/>
    </location>
</feature>
<dbReference type="InterPro" id="IPR013525">
    <property type="entry name" value="ABC2_TM"/>
</dbReference>
<dbReference type="PANTHER" id="PTHR43229:SF2">
    <property type="entry name" value="NODULATION PROTEIN J"/>
    <property type="match status" value="1"/>
</dbReference>
<feature type="domain" description="ABC transmembrane type-2" evidence="6">
    <location>
        <begin position="23"/>
        <end position="249"/>
    </location>
</feature>
<evidence type="ECO:0000256" key="2">
    <source>
        <dbReference type="ARBA" id="ARBA00022692"/>
    </source>
</evidence>
<dbReference type="GO" id="GO:0005886">
    <property type="term" value="C:plasma membrane"/>
    <property type="evidence" value="ECO:0007669"/>
    <property type="project" value="UniProtKB-SubCell"/>
</dbReference>
<dbReference type="Pfam" id="PF01061">
    <property type="entry name" value="ABC2_membrane"/>
    <property type="match status" value="1"/>
</dbReference>
<name>A0A1F5NE22_9BACT</name>
<dbReference type="AlphaFoldDB" id="A0A1F5NE22"/>
<dbReference type="GO" id="GO:0140359">
    <property type="term" value="F:ABC-type transporter activity"/>
    <property type="evidence" value="ECO:0007669"/>
    <property type="project" value="InterPro"/>
</dbReference>
<keyword evidence="5" id="KW-0813">Transport</keyword>
<evidence type="ECO:0000256" key="5">
    <source>
        <dbReference type="RuleBase" id="RU361157"/>
    </source>
</evidence>
<evidence type="ECO:0000256" key="3">
    <source>
        <dbReference type="ARBA" id="ARBA00022989"/>
    </source>
</evidence>
<accession>A0A1F5NE22</accession>
<dbReference type="EMBL" id="MFEG01000023">
    <property type="protein sequence ID" value="OGE75927.1"/>
    <property type="molecule type" value="Genomic_DNA"/>
</dbReference>
<evidence type="ECO:0000313" key="8">
    <source>
        <dbReference type="Proteomes" id="UP000176547"/>
    </source>
</evidence>
<sequence>MIKFHRIGAYILRHLYEIRASLDRKADIFLFPVIDILTFGLLTVYIDKLEQRPGIALAILGAVIFWTLVYNIQRDISFSILEDAWSRNLYNLFSTPLRLVEMILGTLAISLAKACVTIIITLGLAWGLFQFNLFQFGWVMAFYILNIFIFSWAFGFITASLIFRFGTKAQAVAWSLILVIYPISGVFYPLSTLPKTLADFASILPIAHIFEGLRGIIIDARSPSTGDLLIILALSLLYFSLGLFLYSRAFRGAKERGWFIHPT</sequence>